<dbReference type="Pfam" id="PF12796">
    <property type="entry name" value="Ank_2"/>
    <property type="match status" value="2"/>
</dbReference>
<organism evidence="4 5">
    <name type="scientific">Steinernema glaseri</name>
    <dbReference type="NCBI Taxonomy" id="37863"/>
    <lineage>
        <taxon>Eukaryota</taxon>
        <taxon>Metazoa</taxon>
        <taxon>Ecdysozoa</taxon>
        <taxon>Nematoda</taxon>
        <taxon>Chromadorea</taxon>
        <taxon>Rhabditida</taxon>
        <taxon>Tylenchina</taxon>
        <taxon>Panagrolaimomorpha</taxon>
        <taxon>Strongyloidoidea</taxon>
        <taxon>Steinernematidae</taxon>
        <taxon>Steinernema</taxon>
    </lineage>
</organism>
<dbReference type="SUPFAM" id="SSF48403">
    <property type="entry name" value="Ankyrin repeat"/>
    <property type="match status" value="1"/>
</dbReference>
<sequence length="231" mass="25155">MTTPELNELNGYLRANNGDEARRMINKNPALLQKKDDAGRTCVHWAASGGCLPLVEYAISQNSDDAVAIDDMGFSPLMIAAAAGRTEVVRYLMTNPIVCINSLNGNGQCSLHYAASKGHESIVKMLLEAQAEVNVRDRFGATPLHRAAALNRRSIIRLLTATKGIRLDVKDSEGNTPLHLACQDGCEDAMFDLVSAGADLDIYNKEEKKPLQYVQSKDVVEKLTKLAAKRG</sequence>
<evidence type="ECO:0000256" key="2">
    <source>
        <dbReference type="ARBA" id="ARBA00023043"/>
    </source>
</evidence>
<reference evidence="5" key="1">
    <citation type="submission" date="2016-11" db="UniProtKB">
        <authorList>
            <consortium name="WormBaseParasite"/>
        </authorList>
    </citation>
    <scope>IDENTIFICATION</scope>
</reference>
<dbReference type="PANTHER" id="PTHR24171:SF11">
    <property type="entry name" value="26S PROTEASOME NON-ATPASE REGULATORY SUBUNIT 10"/>
    <property type="match status" value="1"/>
</dbReference>
<accession>A0A1I7ZFJ0</accession>
<dbReference type="InterPro" id="IPR002110">
    <property type="entry name" value="Ankyrin_rpt"/>
</dbReference>
<dbReference type="GO" id="GO:0085020">
    <property type="term" value="P:protein K6-linked ubiquitination"/>
    <property type="evidence" value="ECO:0007669"/>
    <property type="project" value="TreeGrafter"/>
</dbReference>
<dbReference type="InterPro" id="IPR036770">
    <property type="entry name" value="Ankyrin_rpt-contain_sf"/>
</dbReference>
<dbReference type="PROSITE" id="PS50297">
    <property type="entry name" value="ANK_REP_REGION"/>
    <property type="match status" value="3"/>
</dbReference>
<feature type="repeat" description="ANK" evidence="3">
    <location>
        <begin position="72"/>
        <end position="93"/>
    </location>
</feature>
<keyword evidence="1" id="KW-0677">Repeat</keyword>
<dbReference type="GO" id="GO:0004842">
    <property type="term" value="F:ubiquitin-protein transferase activity"/>
    <property type="evidence" value="ECO:0007669"/>
    <property type="project" value="TreeGrafter"/>
</dbReference>
<dbReference type="PROSITE" id="PS50088">
    <property type="entry name" value="ANK_REPEAT"/>
    <property type="match status" value="3"/>
</dbReference>
<dbReference type="Proteomes" id="UP000095287">
    <property type="component" value="Unplaced"/>
</dbReference>
<dbReference type="GO" id="GO:0031436">
    <property type="term" value="C:BRCA1-BARD1 complex"/>
    <property type="evidence" value="ECO:0007669"/>
    <property type="project" value="TreeGrafter"/>
</dbReference>
<protein>
    <submittedName>
        <fullName evidence="5">ANK_REP_REGION domain-containing protein</fullName>
    </submittedName>
</protein>
<dbReference type="Gene3D" id="1.25.40.20">
    <property type="entry name" value="Ankyrin repeat-containing domain"/>
    <property type="match status" value="1"/>
</dbReference>
<feature type="repeat" description="ANK" evidence="3">
    <location>
        <begin position="173"/>
        <end position="205"/>
    </location>
</feature>
<keyword evidence="4" id="KW-1185">Reference proteome</keyword>
<keyword evidence="2 3" id="KW-0040">ANK repeat</keyword>
<dbReference type="GO" id="GO:0070531">
    <property type="term" value="C:BRCA1-A complex"/>
    <property type="evidence" value="ECO:0007669"/>
    <property type="project" value="TreeGrafter"/>
</dbReference>
<dbReference type="PRINTS" id="PR01415">
    <property type="entry name" value="ANKYRIN"/>
</dbReference>
<dbReference type="PANTHER" id="PTHR24171">
    <property type="entry name" value="ANKYRIN REPEAT DOMAIN-CONTAINING PROTEIN 39-RELATED"/>
    <property type="match status" value="1"/>
</dbReference>
<feature type="repeat" description="ANK" evidence="3">
    <location>
        <begin position="106"/>
        <end position="138"/>
    </location>
</feature>
<proteinExistence type="predicted"/>
<dbReference type="WBParaSite" id="L893_g26029.t1">
    <property type="protein sequence ID" value="L893_g26029.t1"/>
    <property type="gene ID" value="L893_g26029"/>
</dbReference>
<dbReference type="AlphaFoldDB" id="A0A1I7ZFJ0"/>
<evidence type="ECO:0000256" key="1">
    <source>
        <dbReference type="ARBA" id="ARBA00022737"/>
    </source>
</evidence>
<evidence type="ECO:0000313" key="4">
    <source>
        <dbReference type="Proteomes" id="UP000095287"/>
    </source>
</evidence>
<dbReference type="SMART" id="SM00248">
    <property type="entry name" value="ANK"/>
    <property type="match status" value="5"/>
</dbReference>
<name>A0A1I7ZFJ0_9BILA</name>
<evidence type="ECO:0000313" key="5">
    <source>
        <dbReference type="WBParaSite" id="L893_g26029.t1"/>
    </source>
</evidence>
<evidence type="ECO:0000256" key="3">
    <source>
        <dbReference type="PROSITE-ProRule" id="PRU00023"/>
    </source>
</evidence>